<dbReference type="InterPro" id="IPR041792">
    <property type="entry name" value="MPP_PAP"/>
</dbReference>
<feature type="domain" description="Calcineurin-like phosphoesterase" evidence="7">
    <location>
        <begin position="227"/>
        <end position="417"/>
    </location>
</feature>
<evidence type="ECO:0000256" key="3">
    <source>
        <dbReference type="ARBA" id="ARBA00023180"/>
    </source>
</evidence>
<organism evidence="9 10">
    <name type="scientific">Pelagomonas calceolata</name>
    <dbReference type="NCBI Taxonomy" id="35677"/>
    <lineage>
        <taxon>Eukaryota</taxon>
        <taxon>Sar</taxon>
        <taxon>Stramenopiles</taxon>
        <taxon>Ochrophyta</taxon>
        <taxon>Pelagophyceae</taxon>
        <taxon>Pelagomonadales</taxon>
        <taxon>Pelagomonadaceae</taxon>
        <taxon>Pelagomonas</taxon>
    </lineage>
</organism>
<dbReference type="SUPFAM" id="SSF56300">
    <property type="entry name" value="Metallo-dependent phosphatases"/>
    <property type="match status" value="1"/>
</dbReference>
<keyword evidence="10" id="KW-1185">Reference proteome</keyword>
<dbReference type="Pfam" id="PF14008">
    <property type="entry name" value="Metallophos_C"/>
    <property type="match status" value="1"/>
</dbReference>
<feature type="chain" id="PRO_5035342549" description="Purple acid phosphatase" evidence="4">
    <location>
        <begin position="19"/>
        <end position="633"/>
    </location>
</feature>
<gene>
    <name evidence="9" type="ORF">PECAL_3P22820</name>
</gene>
<comment type="similarity">
    <text evidence="4">Belongs to the metallophosphoesterase superfamily. Purple acid phosphatase family.</text>
</comment>
<protein>
    <recommendedName>
        <fullName evidence="4">Purple acid phosphatase</fullName>
        <ecNumber evidence="4">3.1.3.2</ecNumber>
    </recommendedName>
</protein>
<name>A0A8J2SH08_9STRA</name>
<accession>A0A8J2SH08</accession>
<comment type="catalytic activity">
    <reaction evidence="4">
        <text>a phosphate monoester + H2O = an alcohol + phosphate</text>
        <dbReference type="Rhea" id="RHEA:15017"/>
        <dbReference type="ChEBI" id="CHEBI:15377"/>
        <dbReference type="ChEBI" id="CHEBI:30879"/>
        <dbReference type="ChEBI" id="CHEBI:43474"/>
        <dbReference type="ChEBI" id="CHEBI:67140"/>
        <dbReference type="EC" id="3.1.3.2"/>
    </reaction>
</comment>
<dbReference type="InterPro" id="IPR008963">
    <property type="entry name" value="Purple_acid_Pase-like_N"/>
</dbReference>
<dbReference type="Pfam" id="PF00149">
    <property type="entry name" value="Metallophos"/>
    <property type="match status" value="1"/>
</dbReference>
<dbReference type="GO" id="GO:0046872">
    <property type="term" value="F:metal ion binding"/>
    <property type="evidence" value="ECO:0007669"/>
    <property type="project" value="InterPro"/>
</dbReference>
<evidence type="ECO:0000256" key="2">
    <source>
        <dbReference type="ARBA" id="ARBA00022801"/>
    </source>
</evidence>
<dbReference type="CDD" id="cd00839">
    <property type="entry name" value="MPP_PAPs"/>
    <property type="match status" value="1"/>
</dbReference>
<evidence type="ECO:0000313" key="10">
    <source>
        <dbReference type="Proteomes" id="UP000789595"/>
    </source>
</evidence>
<evidence type="ECO:0000256" key="4">
    <source>
        <dbReference type="RuleBase" id="RU361203"/>
    </source>
</evidence>
<feature type="region of interest" description="Disordered" evidence="5">
    <location>
        <begin position="539"/>
        <end position="565"/>
    </location>
</feature>
<dbReference type="SUPFAM" id="SSF49363">
    <property type="entry name" value="Purple acid phosphatase, N-terminal domain"/>
    <property type="match status" value="1"/>
</dbReference>
<dbReference type="EC" id="3.1.3.2" evidence="4"/>
<evidence type="ECO:0000256" key="6">
    <source>
        <dbReference type="SAM" id="Phobius"/>
    </source>
</evidence>
<dbReference type="Gene3D" id="2.60.40.380">
    <property type="entry name" value="Purple acid phosphatase-like, N-terminal"/>
    <property type="match status" value="1"/>
</dbReference>
<feature type="signal peptide" evidence="4">
    <location>
        <begin position="1"/>
        <end position="18"/>
    </location>
</feature>
<keyword evidence="1 4" id="KW-0732">Signal</keyword>
<evidence type="ECO:0000259" key="8">
    <source>
        <dbReference type="Pfam" id="PF14008"/>
    </source>
</evidence>
<dbReference type="OrthoDB" id="45007at2759"/>
<dbReference type="Proteomes" id="UP000789595">
    <property type="component" value="Unassembled WGS sequence"/>
</dbReference>
<dbReference type="InterPro" id="IPR029052">
    <property type="entry name" value="Metallo-depent_PP-like"/>
</dbReference>
<keyword evidence="6" id="KW-0472">Membrane</keyword>
<dbReference type="AlphaFoldDB" id="A0A8J2SH08"/>
<evidence type="ECO:0000256" key="1">
    <source>
        <dbReference type="ARBA" id="ARBA00022729"/>
    </source>
</evidence>
<evidence type="ECO:0000259" key="7">
    <source>
        <dbReference type="Pfam" id="PF00149"/>
    </source>
</evidence>
<keyword evidence="6" id="KW-1133">Transmembrane helix</keyword>
<proteinExistence type="inferred from homology"/>
<keyword evidence="6" id="KW-0812">Transmembrane</keyword>
<dbReference type="InterPro" id="IPR004843">
    <property type="entry name" value="Calcineurin-like_PHP"/>
</dbReference>
<evidence type="ECO:0000313" key="9">
    <source>
        <dbReference type="EMBL" id="CAH0372298.1"/>
    </source>
</evidence>
<comment type="caution">
    <text evidence="9">The sequence shown here is derived from an EMBL/GenBank/DDBJ whole genome shotgun (WGS) entry which is preliminary data.</text>
</comment>
<reference evidence="9" key="1">
    <citation type="submission" date="2021-11" db="EMBL/GenBank/DDBJ databases">
        <authorList>
            <consortium name="Genoscope - CEA"/>
            <person name="William W."/>
        </authorList>
    </citation>
    <scope>NUCLEOTIDE SEQUENCE</scope>
</reference>
<evidence type="ECO:0000256" key="5">
    <source>
        <dbReference type="SAM" id="MobiDB-lite"/>
    </source>
</evidence>
<dbReference type="GO" id="GO:0003993">
    <property type="term" value="F:acid phosphatase activity"/>
    <property type="evidence" value="ECO:0007669"/>
    <property type="project" value="UniProtKB-EC"/>
</dbReference>
<dbReference type="EMBL" id="CAKKNE010000003">
    <property type="protein sequence ID" value="CAH0372298.1"/>
    <property type="molecule type" value="Genomic_DNA"/>
</dbReference>
<feature type="domain" description="Purple acid phosphatase C-terminal" evidence="8">
    <location>
        <begin position="434"/>
        <end position="491"/>
    </location>
</feature>
<keyword evidence="2 4" id="KW-0378">Hydrolase</keyword>
<dbReference type="PANTHER" id="PTHR22953">
    <property type="entry name" value="ACID PHOSPHATASE RELATED"/>
    <property type="match status" value="1"/>
</dbReference>
<sequence length="633" mass="69239">MPRFKTLALLVALRHTKAGTTSDYARPSRARDLRAHELGCSYTNTAPTTPGDDLFRGFACDSQAHVSFASPTSAILSYVTPDAVPTELRYKRRGQRLWRTAFGDARSYTALANVDPMLWAPTMGEPSYTLDEVRAAANTTSWAVPGSASRRAPPYPRWLQSYNDPAMIYSSPVIHTVTLTELEAGETYEYELADGVHEFRMPPATYPVRLGLAADVGQTVVSNRSFAKLAALEPDAVLLSGDLSYADGWPWRWDSRGRGVHPLSPRRLRRGTPRRFGALASPLLSRVPVLVTGGNHEVGSSEAWLHYLERWPTPYREARSTSPLYWSADVGPVHVVALNSYDNFVHGGDRLQRSWLEDDLSKVDRAATPWLIVMMHAPFYNSNSAHALEAELMRLTYEPLLLKYGVDVVLSGHVHAYERSDARGIYDAQPNACGPVYLNLGDGGNREGGEAAWVAPHPEWSAFRESSFGVGALDIINETHASYAWHRDACGASTAPHYDLAANDCATPHDAGGAPHVAIDAIVLRRDLRASPSCAALRRNPPSVSPFPDGWGTSNAANDDDAPPPLIRERRSVELSLVAIILGTAASFILGICAAALTSRVTRRPSETILTPHKGYGLVDEKRSPDSVIVEML</sequence>
<dbReference type="Gene3D" id="3.60.21.10">
    <property type="match status" value="1"/>
</dbReference>
<dbReference type="InterPro" id="IPR039331">
    <property type="entry name" value="PAPs-like"/>
</dbReference>
<dbReference type="PANTHER" id="PTHR22953:SF153">
    <property type="entry name" value="PURPLE ACID PHOSPHATASE"/>
    <property type="match status" value="1"/>
</dbReference>
<dbReference type="InterPro" id="IPR025733">
    <property type="entry name" value="PAPs_C"/>
</dbReference>
<keyword evidence="3" id="KW-0325">Glycoprotein</keyword>
<feature type="transmembrane region" description="Helical" evidence="6">
    <location>
        <begin position="575"/>
        <end position="597"/>
    </location>
</feature>